<dbReference type="Proteomes" id="UP000240883">
    <property type="component" value="Unassembled WGS sequence"/>
</dbReference>
<sequence>MRFFTIITALVSAAAVSARPTTGGVELAKRDINLLGDGRGATVWKQRNFVGTLEPNEKTAIPGNNYCANLDAVYGDWDKKIRSLTVEKGYKCSFYTVHNCVAKGHVLQLGSKDQGFSEPELEPQFDQTFQSAVCAKL</sequence>
<proteinExistence type="predicted"/>
<dbReference type="AlphaFoldDB" id="A0A2T2P0Q2"/>
<dbReference type="EMBL" id="KZ678131">
    <property type="protein sequence ID" value="PSN71254.1"/>
    <property type="molecule type" value="Genomic_DNA"/>
</dbReference>
<feature type="signal peptide" evidence="1">
    <location>
        <begin position="1"/>
        <end position="18"/>
    </location>
</feature>
<dbReference type="Gene3D" id="2.60.20.10">
    <property type="entry name" value="Crystallins"/>
    <property type="match status" value="1"/>
</dbReference>
<evidence type="ECO:0000313" key="3">
    <source>
        <dbReference type="Proteomes" id="UP000240883"/>
    </source>
</evidence>
<reference evidence="2 3" key="1">
    <citation type="journal article" date="2018" name="Front. Microbiol.">
        <title>Genome-Wide Analysis of Corynespora cassiicola Leaf Fall Disease Putative Effectors.</title>
        <authorList>
            <person name="Lopez D."/>
            <person name="Ribeiro S."/>
            <person name="Label P."/>
            <person name="Fumanal B."/>
            <person name="Venisse J.S."/>
            <person name="Kohler A."/>
            <person name="de Oliveira R.R."/>
            <person name="Labutti K."/>
            <person name="Lipzen A."/>
            <person name="Lail K."/>
            <person name="Bauer D."/>
            <person name="Ohm R.A."/>
            <person name="Barry K.W."/>
            <person name="Spatafora J."/>
            <person name="Grigoriev I.V."/>
            <person name="Martin F.M."/>
            <person name="Pujade-Renaud V."/>
        </authorList>
    </citation>
    <scope>NUCLEOTIDE SEQUENCE [LARGE SCALE GENOMIC DNA]</scope>
    <source>
        <strain evidence="2 3">Philippines</strain>
    </source>
</reference>
<evidence type="ECO:0000313" key="2">
    <source>
        <dbReference type="EMBL" id="PSN71254.1"/>
    </source>
</evidence>
<keyword evidence="3" id="KW-1185">Reference proteome</keyword>
<gene>
    <name evidence="2" type="ORF">BS50DRAFT_279128</name>
</gene>
<name>A0A2T2P0Q2_CORCC</name>
<accession>A0A2T2P0Q2</accession>
<evidence type="ECO:0000256" key="1">
    <source>
        <dbReference type="SAM" id="SignalP"/>
    </source>
</evidence>
<evidence type="ECO:0008006" key="4">
    <source>
        <dbReference type="Google" id="ProtNLM"/>
    </source>
</evidence>
<feature type="chain" id="PRO_5015573889" description="Ecp2 effector protein domain-containing protein" evidence="1">
    <location>
        <begin position="19"/>
        <end position="137"/>
    </location>
</feature>
<protein>
    <recommendedName>
        <fullName evidence="4">Ecp2 effector protein domain-containing protein</fullName>
    </recommendedName>
</protein>
<organism evidence="2 3">
    <name type="scientific">Corynespora cassiicola Philippines</name>
    <dbReference type="NCBI Taxonomy" id="1448308"/>
    <lineage>
        <taxon>Eukaryota</taxon>
        <taxon>Fungi</taxon>
        <taxon>Dikarya</taxon>
        <taxon>Ascomycota</taxon>
        <taxon>Pezizomycotina</taxon>
        <taxon>Dothideomycetes</taxon>
        <taxon>Pleosporomycetidae</taxon>
        <taxon>Pleosporales</taxon>
        <taxon>Corynesporascaceae</taxon>
        <taxon>Corynespora</taxon>
    </lineage>
</organism>
<dbReference type="OrthoDB" id="3786098at2759"/>
<keyword evidence="1" id="KW-0732">Signal</keyword>